<dbReference type="GO" id="GO:0052325">
    <property type="term" value="P:cell wall pectin biosynthetic process"/>
    <property type="evidence" value="ECO:0007669"/>
    <property type="project" value="TreeGrafter"/>
</dbReference>
<feature type="domain" description="Reverse transcriptase Ty1/copia-type" evidence="2">
    <location>
        <begin position="295"/>
        <end position="531"/>
    </location>
</feature>
<dbReference type="InterPro" id="IPR053250">
    <property type="entry name" value="Glycosyltransferase_77"/>
</dbReference>
<dbReference type="InterPro" id="IPR005069">
    <property type="entry name" value="Nucl-diP-sugar_transferase"/>
</dbReference>
<feature type="domain" description="Nucleotide-diphospho-sugar transferase" evidence="1">
    <location>
        <begin position="847"/>
        <end position="1021"/>
    </location>
</feature>
<proteinExistence type="predicted"/>
<dbReference type="InterPro" id="IPR043502">
    <property type="entry name" value="DNA/RNA_pol_sf"/>
</dbReference>
<dbReference type="SUPFAM" id="SSF56672">
    <property type="entry name" value="DNA/RNA polymerases"/>
    <property type="match status" value="1"/>
</dbReference>
<sequence>MLYGKHYDLSLLRVFGCLAYAFVDPDSREHKLSDRAKQLRYVGHSEVSSAYLLYDPGSGKIVKSGMVRFHEAVDKLGKVVTTWDPSAVAPLSTNFMVTVLDAEYHDTLPSGLEDDILGIGAYLPDESDEILAVLKVKVGDVTCWVSLRDYLDGQPKHMTAVRSAMHSGDLNVDYPLFTEVMADAGREKLEAGIICARAVGPSSFPYCVMLLTNFTHIDLPLGKVHFPPEHTCLAAAVKACAGDSVDVLPPGVTEPKGVKQAMGAPDANEWMEAIQTELEALITVKQALEMMDKEDVPPGVRLLDMALVLKVKLDKRRQLQKRKARVCVRGNKQEYGVDYFDTFAPCTQLSSVRLVIILALNLSLQVYHMDVETAFLNSTLEEDLYVQLPRGLEYQGRTCAKLLKAVYGLKQAGKEWFETSDAFIMAYDERMRRSDIEPCLYFIRDSDITVIILAYVDDYIVATDSRTWYDNFVAAFNSKYACKDLGVLDLVMGIGVRWGPGVAYLSQSGYISQMIDTYGLKDAKPASLPMSPGCSLAPSDGKDATIPFRGLLGQLQWIARCTRPDIMAAVSALSRFCASYGPEHFVALKQVVRYLKGTVSYELVLRTTSSVPRGLGLACGALPMCIYTDADYAGCKTTRKSTSGIAVYLCGSLLIFSSIMQRCVSLSTTEAEIIAMSEGAREIKYIINVLNDLVDICNPVPMYCDNQGAIHLASDYVNNNRSKHIEVRNMYIRELVKSKMGEAMSVPIWPRDPWAYLQVGAHLAAGPLGIPPGRCPSGRGTPGHTSRSMPIWQRDPWAYLQVGAHLAAGPLGIPPGRCPASVYCTPSGSGTPGHTSRSVPSLRVVHTIWLRDPWAYLQGVKDVDILITSDCPSVYGDRMGSGPPLELALKPPRSRCTHFEGSRDNIKFNTGVLYFRNTENTKAFAKAWVKRLLTTGHLVYDQEAFNQLAEEGSKPIKLLQPKSRIFWAWHHKLRLGILPASHFVNGHVYFVQKRPQQLGLHPFVVHPTFQIEGAPGKRNRMREAGLWLADTDSHYTDSKLFVKHGSDEEGCEGLGRCLQHGSDEEGCEGSGRLFVKHGSDEEGCEGPGRLFVKHGSDEEGCEGIGRFLTYSGEVPLELLQGQPADIATHMKVGAYHILAARNAFALAKLLDRVVVLPRLLCVCDMYWGSPTIPECATWGSDLQLPFECPADNIFNLPHWEWQGIKFRHSGFLEDPRLPESVRRSHARVRMSPGQMRTSCGPDCQSRVPYGAALFPEPEGFPDLEAGLEHQPAYGMRPLQLPAAMLPRYANETQVLSTLEHYKDVRILELTFSAAEAFCGFAKNEDNQAFDRYIGGAMNSVWCCVPEDSGKYRHPLKVPEQKPNDGTLRYAKPTPFTRQKGMNPTDPSNLHCQYPNL</sequence>
<dbReference type="Pfam" id="PF25597">
    <property type="entry name" value="SH3_retrovirus"/>
    <property type="match status" value="1"/>
</dbReference>
<protein>
    <recommendedName>
        <fullName evidence="6">Reverse transcriptase Ty1/copia-type domain-containing protein</fullName>
    </recommendedName>
</protein>
<dbReference type="GO" id="GO:0052636">
    <property type="term" value="F:arabinosyltransferase activity"/>
    <property type="evidence" value="ECO:0007669"/>
    <property type="project" value="TreeGrafter"/>
</dbReference>
<evidence type="ECO:0000313" key="5">
    <source>
        <dbReference type="Proteomes" id="UP001190700"/>
    </source>
</evidence>
<dbReference type="Pfam" id="PF03407">
    <property type="entry name" value="Nucleotid_trans"/>
    <property type="match status" value="1"/>
</dbReference>
<dbReference type="CDD" id="cd09272">
    <property type="entry name" value="RNase_HI_RT_Ty1"/>
    <property type="match status" value="1"/>
</dbReference>
<evidence type="ECO:0008006" key="6">
    <source>
        <dbReference type="Google" id="ProtNLM"/>
    </source>
</evidence>
<reference evidence="4 5" key="1">
    <citation type="journal article" date="2015" name="Genome Biol. Evol.">
        <title>Comparative Genomics of a Bacterivorous Green Alga Reveals Evolutionary Causalities and Consequences of Phago-Mixotrophic Mode of Nutrition.</title>
        <authorList>
            <person name="Burns J.A."/>
            <person name="Paasch A."/>
            <person name="Narechania A."/>
            <person name="Kim E."/>
        </authorList>
    </citation>
    <scope>NUCLEOTIDE SEQUENCE [LARGE SCALE GENOMIC DNA]</scope>
    <source>
        <strain evidence="4 5">PLY_AMNH</strain>
    </source>
</reference>
<accession>A0AAE0FWS6</accession>
<dbReference type="Pfam" id="PF07727">
    <property type="entry name" value="RVT_2"/>
    <property type="match status" value="1"/>
</dbReference>
<feature type="domain" description="Retroviral polymerase SH3-like" evidence="3">
    <location>
        <begin position="17"/>
        <end position="72"/>
    </location>
</feature>
<dbReference type="EMBL" id="LGRX02012458">
    <property type="protein sequence ID" value="KAK3267355.1"/>
    <property type="molecule type" value="Genomic_DNA"/>
</dbReference>
<keyword evidence="5" id="KW-1185">Reference proteome</keyword>
<dbReference type="PANTHER" id="PTHR46936">
    <property type="entry name" value="ARABINOSYLTRANSFERASE XEG113"/>
    <property type="match status" value="1"/>
</dbReference>
<gene>
    <name evidence="4" type="ORF">CYMTET_24084</name>
</gene>
<dbReference type="InterPro" id="IPR057670">
    <property type="entry name" value="SH3_retrovirus"/>
</dbReference>
<evidence type="ECO:0000259" key="3">
    <source>
        <dbReference type="Pfam" id="PF25597"/>
    </source>
</evidence>
<dbReference type="GO" id="GO:0005794">
    <property type="term" value="C:Golgi apparatus"/>
    <property type="evidence" value="ECO:0007669"/>
    <property type="project" value="TreeGrafter"/>
</dbReference>
<dbReference type="PANTHER" id="PTHR46936:SF1">
    <property type="entry name" value="ARABINOSYLTRANSFERASE XEG113"/>
    <property type="match status" value="1"/>
</dbReference>
<evidence type="ECO:0000259" key="1">
    <source>
        <dbReference type="Pfam" id="PF03407"/>
    </source>
</evidence>
<name>A0AAE0FWS6_9CHLO</name>
<evidence type="ECO:0000259" key="2">
    <source>
        <dbReference type="Pfam" id="PF07727"/>
    </source>
</evidence>
<comment type="caution">
    <text evidence="4">The sequence shown here is derived from an EMBL/GenBank/DDBJ whole genome shotgun (WGS) entry which is preliminary data.</text>
</comment>
<organism evidence="4 5">
    <name type="scientific">Cymbomonas tetramitiformis</name>
    <dbReference type="NCBI Taxonomy" id="36881"/>
    <lineage>
        <taxon>Eukaryota</taxon>
        <taxon>Viridiplantae</taxon>
        <taxon>Chlorophyta</taxon>
        <taxon>Pyramimonadophyceae</taxon>
        <taxon>Pyramimonadales</taxon>
        <taxon>Pyramimonadaceae</taxon>
        <taxon>Cymbomonas</taxon>
    </lineage>
</organism>
<dbReference type="InterPro" id="IPR013103">
    <property type="entry name" value="RVT_2"/>
</dbReference>
<dbReference type="Proteomes" id="UP001190700">
    <property type="component" value="Unassembled WGS sequence"/>
</dbReference>
<evidence type="ECO:0000313" key="4">
    <source>
        <dbReference type="EMBL" id="KAK3267355.1"/>
    </source>
</evidence>